<feature type="binding site" evidence="7">
    <location>
        <position position="130"/>
    </location>
    <ligand>
        <name>carbamoyl phosphate</name>
        <dbReference type="ChEBI" id="CHEBI:58228"/>
    </ligand>
</feature>
<dbReference type="PROSITE" id="PS00097">
    <property type="entry name" value="CARBAMOYLTRANSFERASE"/>
    <property type="match status" value="1"/>
</dbReference>
<dbReference type="InterPro" id="IPR006131">
    <property type="entry name" value="Asp_carbamoyltransf_Asp/Orn-bd"/>
</dbReference>
<sequence>MNCSPAKNPAPSGAGLFVNSSPLAHASRDLLGLEGMSRESILDILDRAEHYRSAWKLGRRTSRELEDVEVGNAFFEDSTRTRISFELAERRLGARVVSFTSDGSSISKGETLLDTLQTVAAMGVALIVVRHGSAGSPGYLARHLDAGVINAGDGEHEHPTQGLLDLLTLRDAWRGRFEGRRIAIVGDIAHSRVARSAIFGLRTLGAEVTIAGPATLMPREGELSAAVAPTVEEALQGADAVMALRLQRERMDEASVPSTREYARVWGLNAERVELMTAEGVVLHPGPMNRGVEITSEVADGSRSVVLDQVENGVAVRCAVLARCAEALGRC</sequence>
<feature type="domain" description="Aspartate/ornithine carbamoyltransferase Asp/Orn-binding" evidence="8">
    <location>
        <begin position="179"/>
        <end position="322"/>
    </location>
</feature>
<dbReference type="GO" id="GO:0016597">
    <property type="term" value="F:amino acid binding"/>
    <property type="evidence" value="ECO:0007669"/>
    <property type="project" value="InterPro"/>
</dbReference>
<feature type="binding site" evidence="7">
    <location>
        <position position="108"/>
    </location>
    <ligand>
        <name>L-aspartate</name>
        <dbReference type="ChEBI" id="CHEBI:29991"/>
    </ligand>
</feature>
<proteinExistence type="inferred from homology"/>
<reference evidence="10 11" key="1">
    <citation type="journal article" date="2019" name="Nat. Microbiol.">
        <title>Mediterranean grassland soil C-N compound turnover is dependent on rainfall and depth, and is mediated by genomically divergent microorganisms.</title>
        <authorList>
            <person name="Diamond S."/>
            <person name="Andeer P.F."/>
            <person name="Li Z."/>
            <person name="Crits-Christoph A."/>
            <person name="Burstein D."/>
            <person name="Anantharaman K."/>
            <person name="Lane K.R."/>
            <person name="Thomas B.C."/>
            <person name="Pan C."/>
            <person name="Northen T.R."/>
            <person name="Banfield J.F."/>
        </authorList>
    </citation>
    <scope>NUCLEOTIDE SEQUENCE [LARGE SCALE GENOMIC DNA]</scope>
    <source>
        <strain evidence="10">WS_3</strain>
    </source>
</reference>
<dbReference type="InterPro" id="IPR002082">
    <property type="entry name" value="Asp_carbamoyltransf"/>
</dbReference>
<dbReference type="GO" id="GO:0004070">
    <property type="term" value="F:aspartate carbamoyltransferase activity"/>
    <property type="evidence" value="ECO:0007669"/>
    <property type="project" value="UniProtKB-UniRule"/>
</dbReference>
<dbReference type="GO" id="GO:0006520">
    <property type="term" value="P:amino acid metabolic process"/>
    <property type="evidence" value="ECO:0007669"/>
    <property type="project" value="InterPro"/>
</dbReference>
<dbReference type="FunFam" id="3.40.50.1370:FF:000007">
    <property type="entry name" value="Aspartate carbamoyltransferase"/>
    <property type="match status" value="1"/>
</dbReference>
<dbReference type="Gene3D" id="3.40.50.1370">
    <property type="entry name" value="Aspartate/ornithine carbamoyltransferase"/>
    <property type="match status" value="2"/>
</dbReference>
<gene>
    <name evidence="7" type="primary">pyrB</name>
    <name evidence="10" type="ORF">E6K73_00825</name>
</gene>
<dbReference type="NCBIfam" id="TIGR00670">
    <property type="entry name" value="asp_carb_tr"/>
    <property type="match status" value="1"/>
</dbReference>
<comment type="pathway">
    <text evidence="1 7">Pyrimidine metabolism; UMP biosynthesis via de novo pathway; (S)-dihydroorotate from bicarbonate: step 2/3.</text>
</comment>
<feature type="binding site" evidence="7">
    <location>
        <position position="287"/>
    </location>
    <ligand>
        <name>carbamoyl phosphate</name>
        <dbReference type="ChEBI" id="CHEBI:58228"/>
    </ligand>
</feature>
<evidence type="ECO:0000256" key="2">
    <source>
        <dbReference type="ARBA" id="ARBA00008896"/>
    </source>
</evidence>
<dbReference type="HAMAP" id="MF_00001">
    <property type="entry name" value="Asp_carb_tr"/>
    <property type="match status" value="1"/>
</dbReference>
<evidence type="ECO:0000256" key="5">
    <source>
        <dbReference type="ARBA" id="ARBA00043884"/>
    </source>
</evidence>
<dbReference type="EMBL" id="VBOT01000010">
    <property type="protein sequence ID" value="TMQ53740.1"/>
    <property type="molecule type" value="Genomic_DNA"/>
</dbReference>
<evidence type="ECO:0000256" key="4">
    <source>
        <dbReference type="ARBA" id="ARBA00022975"/>
    </source>
</evidence>
<dbReference type="Pfam" id="PF00185">
    <property type="entry name" value="OTCace"/>
    <property type="match status" value="1"/>
</dbReference>
<dbReference type="EC" id="2.1.3.2" evidence="7"/>
<dbReference type="Pfam" id="PF02729">
    <property type="entry name" value="OTCace_N"/>
    <property type="match status" value="1"/>
</dbReference>
<dbReference type="InterPro" id="IPR006132">
    <property type="entry name" value="Asp/Orn_carbamoyltranf_P-bd"/>
</dbReference>
<keyword evidence="3 7" id="KW-0808">Transferase</keyword>
<dbReference type="AlphaFoldDB" id="A0A538SQT8"/>
<dbReference type="PANTHER" id="PTHR45753:SF6">
    <property type="entry name" value="ASPARTATE CARBAMOYLTRANSFERASE"/>
    <property type="match status" value="1"/>
</dbReference>
<evidence type="ECO:0000256" key="6">
    <source>
        <dbReference type="ARBA" id="ARBA00048859"/>
    </source>
</evidence>
<evidence type="ECO:0000256" key="1">
    <source>
        <dbReference type="ARBA" id="ARBA00004852"/>
    </source>
</evidence>
<feature type="binding site" evidence="7">
    <location>
        <position position="192"/>
    </location>
    <ligand>
        <name>L-aspartate</name>
        <dbReference type="ChEBI" id="CHEBI:29991"/>
    </ligand>
</feature>
<dbReference type="PRINTS" id="PR00101">
    <property type="entry name" value="ATCASE"/>
</dbReference>
<feature type="domain" description="Aspartate/ornithine carbamoyltransferase carbamoyl-P binding" evidence="9">
    <location>
        <begin position="28"/>
        <end position="170"/>
    </location>
</feature>
<evidence type="ECO:0000259" key="9">
    <source>
        <dbReference type="Pfam" id="PF02729"/>
    </source>
</evidence>
<dbReference type="InterPro" id="IPR006130">
    <property type="entry name" value="Asp/Orn_carbamoylTrfase"/>
</dbReference>
<dbReference type="GO" id="GO:0006207">
    <property type="term" value="P:'de novo' pyrimidine nucleobase biosynthetic process"/>
    <property type="evidence" value="ECO:0007669"/>
    <property type="project" value="InterPro"/>
</dbReference>
<dbReference type="PANTHER" id="PTHR45753">
    <property type="entry name" value="ORNITHINE CARBAMOYLTRANSFERASE, MITOCHONDRIAL"/>
    <property type="match status" value="1"/>
</dbReference>
<comment type="function">
    <text evidence="5 7">Catalyzes the condensation of carbamoyl phosphate and aspartate to form carbamoyl aspartate and inorganic phosphate, the committed step in the de novo pyrimidine nucleotide biosynthesis pathway.</text>
</comment>
<feature type="binding site" evidence="7">
    <location>
        <position position="161"/>
    </location>
    <ligand>
        <name>carbamoyl phosphate</name>
        <dbReference type="ChEBI" id="CHEBI:58228"/>
    </ligand>
</feature>
<comment type="similarity">
    <text evidence="2 7">Belongs to the aspartate/ornithine carbamoyltransferase superfamily. ATCase family.</text>
</comment>
<dbReference type="UniPathway" id="UPA00070">
    <property type="reaction ID" value="UER00116"/>
</dbReference>
<evidence type="ECO:0000256" key="3">
    <source>
        <dbReference type="ARBA" id="ARBA00022679"/>
    </source>
</evidence>
<name>A0A538SQT8_UNCEI</name>
<dbReference type="InterPro" id="IPR036901">
    <property type="entry name" value="Asp/Orn_carbamoylTrfase_sf"/>
</dbReference>
<evidence type="ECO:0000313" key="10">
    <source>
        <dbReference type="EMBL" id="TMQ53740.1"/>
    </source>
</evidence>
<feature type="binding site" evidence="7">
    <location>
        <position position="286"/>
    </location>
    <ligand>
        <name>carbamoyl phosphate</name>
        <dbReference type="ChEBI" id="CHEBI:58228"/>
    </ligand>
</feature>
<organism evidence="10 11">
    <name type="scientific">Eiseniibacteriota bacterium</name>
    <dbReference type="NCBI Taxonomy" id="2212470"/>
    <lineage>
        <taxon>Bacteria</taxon>
        <taxon>Candidatus Eiseniibacteriota</taxon>
    </lineage>
</organism>
<keyword evidence="4 7" id="KW-0665">Pyrimidine biosynthesis</keyword>
<protein>
    <recommendedName>
        <fullName evidence="7">Aspartate carbamoyltransferase</fullName>
        <ecNumber evidence="7">2.1.3.2</ecNumber>
    </recommendedName>
    <alternativeName>
        <fullName evidence="7">Aspartate transcarbamylase</fullName>
        <shortName evidence="7">ATCase</shortName>
    </alternativeName>
</protein>
<comment type="subunit">
    <text evidence="7">Heterododecamer (2C3:3R2) of six catalytic PyrB chains organized as two trimers (C3), and six regulatory PyrI chains organized as three dimers (R2).</text>
</comment>
<evidence type="ECO:0000256" key="7">
    <source>
        <dbReference type="HAMAP-Rule" id="MF_00001"/>
    </source>
</evidence>
<dbReference type="PRINTS" id="PR00100">
    <property type="entry name" value="AOTCASE"/>
</dbReference>
<feature type="binding site" evidence="7">
    <location>
        <position position="158"/>
    </location>
    <ligand>
        <name>carbamoyl phosphate</name>
        <dbReference type="ChEBI" id="CHEBI:58228"/>
    </ligand>
</feature>
<feature type="binding site" evidence="7">
    <location>
        <position position="81"/>
    </location>
    <ligand>
        <name>carbamoyl phosphate</name>
        <dbReference type="ChEBI" id="CHEBI:58228"/>
    </ligand>
</feature>
<comment type="caution">
    <text evidence="10">The sequence shown here is derived from an EMBL/GenBank/DDBJ whole genome shotgun (WGS) entry which is preliminary data.</text>
</comment>
<dbReference type="SUPFAM" id="SSF53671">
    <property type="entry name" value="Aspartate/ornithine carbamoyltransferase"/>
    <property type="match status" value="1"/>
</dbReference>
<dbReference type="Proteomes" id="UP000320184">
    <property type="component" value="Unassembled WGS sequence"/>
</dbReference>
<accession>A0A538SQT8</accession>
<feature type="binding site" evidence="7">
    <location>
        <position position="80"/>
    </location>
    <ligand>
        <name>carbamoyl phosphate</name>
        <dbReference type="ChEBI" id="CHEBI:58228"/>
    </ligand>
</feature>
<evidence type="ECO:0000259" key="8">
    <source>
        <dbReference type="Pfam" id="PF00185"/>
    </source>
</evidence>
<dbReference type="GO" id="GO:0005829">
    <property type="term" value="C:cytosol"/>
    <property type="evidence" value="ECO:0007669"/>
    <property type="project" value="TreeGrafter"/>
</dbReference>
<dbReference type="NCBIfam" id="NF002032">
    <property type="entry name" value="PRK00856.1"/>
    <property type="match status" value="1"/>
</dbReference>
<comment type="catalytic activity">
    <reaction evidence="6 7">
        <text>carbamoyl phosphate + L-aspartate = N-carbamoyl-L-aspartate + phosphate + H(+)</text>
        <dbReference type="Rhea" id="RHEA:20013"/>
        <dbReference type="ChEBI" id="CHEBI:15378"/>
        <dbReference type="ChEBI" id="CHEBI:29991"/>
        <dbReference type="ChEBI" id="CHEBI:32814"/>
        <dbReference type="ChEBI" id="CHEBI:43474"/>
        <dbReference type="ChEBI" id="CHEBI:58228"/>
        <dbReference type="EC" id="2.1.3.2"/>
    </reaction>
</comment>
<feature type="binding site" evidence="7">
    <location>
        <position position="245"/>
    </location>
    <ligand>
        <name>L-aspartate</name>
        <dbReference type="ChEBI" id="CHEBI:29991"/>
    </ligand>
</feature>
<dbReference type="GO" id="GO:0044205">
    <property type="term" value="P:'de novo' UMP biosynthetic process"/>
    <property type="evidence" value="ECO:0007669"/>
    <property type="project" value="UniProtKB-UniRule"/>
</dbReference>
<evidence type="ECO:0000313" key="11">
    <source>
        <dbReference type="Proteomes" id="UP000320184"/>
    </source>
</evidence>